<gene>
    <name evidence="3" type="primary">fixL_2</name>
    <name evidence="3" type="ORF">PCE31106_03481</name>
</gene>
<dbReference type="Proteomes" id="UP000384354">
    <property type="component" value="Unassembled WGS sequence"/>
</dbReference>
<dbReference type="Pfam" id="PF00989">
    <property type="entry name" value="PAS"/>
    <property type="match status" value="1"/>
</dbReference>
<dbReference type="InterPro" id="IPR013767">
    <property type="entry name" value="PAS_fold"/>
</dbReference>
<dbReference type="PROSITE" id="PS50113">
    <property type="entry name" value="PAC"/>
    <property type="match status" value="1"/>
</dbReference>
<feature type="domain" description="PAC" evidence="2">
    <location>
        <begin position="102"/>
        <end position="154"/>
    </location>
</feature>
<dbReference type="GO" id="GO:0006355">
    <property type="term" value="P:regulation of DNA-templated transcription"/>
    <property type="evidence" value="ECO:0007669"/>
    <property type="project" value="InterPro"/>
</dbReference>
<reference evidence="3 4" key="1">
    <citation type="submission" date="2019-08" db="EMBL/GenBank/DDBJ databases">
        <authorList>
            <person name="Peeters C."/>
        </authorList>
    </citation>
    <scope>NUCLEOTIDE SEQUENCE [LARGE SCALE GENOMIC DNA]</scope>
    <source>
        <strain evidence="3 4">LMG 31106</strain>
    </source>
</reference>
<dbReference type="Gene3D" id="3.30.450.20">
    <property type="entry name" value="PAS domain"/>
    <property type="match status" value="1"/>
</dbReference>
<name>A0A5E4WSW5_9BURK</name>
<dbReference type="CDD" id="cd00130">
    <property type="entry name" value="PAS"/>
    <property type="match status" value="1"/>
</dbReference>
<accession>A0A5E4WSW5</accession>
<dbReference type="EC" id="2.7.13.3" evidence="3"/>
<dbReference type="InterPro" id="IPR000014">
    <property type="entry name" value="PAS"/>
</dbReference>
<keyword evidence="3" id="KW-0808">Transferase</keyword>
<dbReference type="PROSITE" id="PS50112">
    <property type="entry name" value="PAS"/>
    <property type="match status" value="1"/>
</dbReference>
<dbReference type="EMBL" id="CABPSL010000015">
    <property type="protein sequence ID" value="VVE27862.1"/>
    <property type="molecule type" value="Genomic_DNA"/>
</dbReference>
<proteinExistence type="predicted"/>
<dbReference type="SMART" id="SM00091">
    <property type="entry name" value="PAS"/>
    <property type="match status" value="1"/>
</dbReference>
<dbReference type="NCBIfam" id="TIGR00229">
    <property type="entry name" value="sensory_box"/>
    <property type="match status" value="1"/>
</dbReference>
<evidence type="ECO:0000259" key="1">
    <source>
        <dbReference type="PROSITE" id="PS50112"/>
    </source>
</evidence>
<evidence type="ECO:0000259" key="2">
    <source>
        <dbReference type="PROSITE" id="PS50113"/>
    </source>
</evidence>
<evidence type="ECO:0000313" key="4">
    <source>
        <dbReference type="Proteomes" id="UP000384354"/>
    </source>
</evidence>
<dbReference type="InterPro" id="IPR000700">
    <property type="entry name" value="PAS-assoc_C"/>
</dbReference>
<sequence length="168" mass="18162">MYFIGMFGIAANRIPHKIIGDIMSASVDVSQLVQVVGDAIVVADPNNIITLWNSGAQKMFGFSEAEALGQPLDIIIPERLRARHNEGYVKTMETGQTKYGSDLLKVPAAHKDGRAMSIAFTVALLHGEGGEVTGIVAVIRDETARFQEDRQLRKRVAELEAKVAATAG</sequence>
<dbReference type="AlphaFoldDB" id="A0A5E4WSW5"/>
<dbReference type="GO" id="GO:0004673">
    <property type="term" value="F:protein histidine kinase activity"/>
    <property type="evidence" value="ECO:0007669"/>
    <property type="project" value="UniProtKB-EC"/>
</dbReference>
<evidence type="ECO:0000313" key="3">
    <source>
        <dbReference type="EMBL" id="VVE27862.1"/>
    </source>
</evidence>
<dbReference type="InterPro" id="IPR035965">
    <property type="entry name" value="PAS-like_dom_sf"/>
</dbReference>
<dbReference type="SUPFAM" id="SSF55785">
    <property type="entry name" value="PYP-like sensor domain (PAS domain)"/>
    <property type="match status" value="1"/>
</dbReference>
<organism evidence="3 4">
    <name type="scientific">Pandoraea cepalis</name>
    <dbReference type="NCBI Taxonomy" id="2508294"/>
    <lineage>
        <taxon>Bacteria</taxon>
        <taxon>Pseudomonadati</taxon>
        <taxon>Pseudomonadota</taxon>
        <taxon>Betaproteobacteria</taxon>
        <taxon>Burkholderiales</taxon>
        <taxon>Burkholderiaceae</taxon>
        <taxon>Pandoraea</taxon>
    </lineage>
</organism>
<feature type="domain" description="PAS" evidence="1">
    <location>
        <begin position="25"/>
        <end position="95"/>
    </location>
</feature>
<protein>
    <submittedName>
        <fullName evidence="3">Sensor protein FixL</fullName>
        <ecNumber evidence="3">2.7.13.3</ecNumber>
    </submittedName>
</protein>